<dbReference type="InterPro" id="IPR016187">
    <property type="entry name" value="CTDL_fold"/>
</dbReference>
<dbReference type="PANTHER" id="PTHR22991:SF40">
    <property type="entry name" value="PROTEIN CBG13490"/>
    <property type="match status" value="1"/>
</dbReference>
<keyword evidence="3" id="KW-0732">Signal</keyword>
<evidence type="ECO:0000259" key="4">
    <source>
        <dbReference type="PROSITE" id="PS50041"/>
    </source>
</evidence>
<dbReference type="Proteomes" id="UP001152747">
    <property type="component" value="Unassembled WGS sequence"/>
</dbReference>
<sequence length="318" mass="36187">MITVKLVFGFLFFLKLSDAQTTCYYGTLYSNSSNGNEKPTCFQFMRTSLNFTNALRYCRVNGRATLARNIDPLKNEILKNAASKLGIEEFWIGATNVDNDWEWLNGDQLNFSNFDKEAGYPMKTESQVGAVSMQSMNGLWYTKIDTIQLPFVCERPATDDYDQGVLYRYPKTNFLRFPYGGTKSPHIPVQAADQSVLYFSVGPIQMNHATGERTYLKPITNLPNGISQSDVAQAQVFMVQRRERKKLEPVIVSEKETFIDKSRKNKTEIETNKSMKTSKGNGKGSSGGGKEYREDVKKNNEFEETAKFHQREIVIKRG</sequence>
<feature type="region of interest" description="Disordered" evidence="2">
    <location>
        <begin position="263"/>
        <end position="304"/>
    </location>
</feature>
<dbReference type="InterPro" id="IPR050976">
    <property type="entry name" value="Snaclec"/>
</dbReference>
<evidence type="ECO:0000313" key="5">
    <source>
        <dbReference type="EMBL" id="CAI5445325.1"/>
    </source>
</evidence>
<dbReference type="SMART" id="SM00034">
    <property type="entry name" value="CLECT"/>
    <property type="match status" value="1"/>
</dbReference>
<feature type="compositionally biased region" description="Basic and acidic residues" evidence="2">
    <location>
        <begin position="263"/>
        <end position="273"/>
    </location>
</feature>
<evidence type="ECO:0000256" key="3">
    <source>
        <dbReference type="SAM" id="SignalP"/>
    </source>
</evidence>
<protein>
    <recommendedName>
        <fullName evidence="4">C-type lectin domain-containing protein</fullName>
    </recommendedName>
</protein>
<evidence type="ECO:0000313" key="6">
    <source>
        <dbReference type="Proteomes" id="UP001152747"/>
    </source>
</evidence>
<dbReference type="EMBL" id="CANHGI010000003">
    <property type="protein sequence ID" value="CAI5445325.1"/>
    <property type="molecule type" value="Genomic_DNA"/>
</dbReference>
<dbReference type="Gene3D" id="3.10.100.10">
    <property type="entry name" value="Mannose-Binding Protein A, subunit A"/>
    <property type="match status" value="1"/>
</dbReference>
<accession>A0A9P1IHW0</accession>
<gene>
    <name evidence="5" type="ORF">CAMP_LOCUS7962</name>
</gene>
<evidence type="ECO:0000256" key="1">
    <source>
        <dbReference type="ARBA" id="ARBA00023157"/>
    </source>
</evidence>
<dbReference type="InterPro" id="IPR001304">
    <property type="entry name" value="C-type_lectin-like"/>
</dbReference>
<proteinExistence type="predicted"/>
<dbReference type="Pfam" id="PF00059">
    <property type="entry name" value="Lectin_C"/>
    <property type="match status" value="1"/>
</dbReference>
<feature type="compositionally biased region" description="Basic and acidic residues" evidence="2">
    <location>
        <begin position="290"/>
        <end position="304"/>
    </location>
</feature>
<dbReference type="PROSITE" id="PS50041">
    <property type="entry name" value="C_TYPE_LECTIN_2"/>
    <property type="match status" value="1"/>
</dbReference>
<dbReference type="AlphaFoldDB" id="A0A9P1IHW0"/>
<name>A0A9P1IHW0_9PELO</name>
<dbReference type="SUPFAM" id="SSF56436">
    <property type="entry name" value="C-type lectin-like"/>
    <property type="match status" value="1"/>
</dbReference>
<feature type="chain" id="PRO_5040210324" description="C-type lectin domain-containing protein" evidence="3">
    <location>
        <begin position="20"/>
        <end position="318"/>
    </location>
</feature>
<dbReference type="OrthoDB" id="2142683at2759"/>
<comment type="caution">
    <text evidence="5">The sequence shown here is derived from an EMBL/GenBank/DDBJ whole genome shotgun (WGS) entry which is preliminary data.</text>
</comment>
<dbReference type="PANTHER" id="PTHR22991">
    <property type="entry name" value="PROTEIN CBG13490"/>
    <property type="match status" value="1"/>
</dbReference>
<organism evidence="5 6">
    <name type="scientific">Caenorhabditis angaria</name>
    <dbReference type="NCBI Taxonomy" id="860376"/>
    <lineage>
        <taxon>Eukaryota</taxon>
        <taxon>Metazoa</taxon>
        <taxon>Ecdysozoa</taxon>
        <taxon>Nematoda</taxon>
        <taxon>Chromadorea</taxon>
        <taxon>Rhabditida</taxon>
        <taxon>Rhabditina</taxon>
        <taxon>Rhabditomorpha</taxon>
        <taxon>Rhabditoidea</taxon>
        <taxon>Rhabditidae</taxon>
        <taxon>Peloderinae</taxon>
        <taxon>Caenorhabditis</taxon>
    </lineage>
</organism>
<dbReference type="CDD" id="cd00037">
    <property type="entry name" value="CLECT"/>
    <property type="match status" value="1"/>
</dbReference>
<feature type="domain" description="C-type lectin" evidence="4">
    <location>
        <begin position="37"/>
        <end position="154"/>
    </location>
</feature>
<keyword evidence="6" id="KW-1185">Reference proteome</keyword>
<feature type="signal peptide" evidence="3">
    <location>
        <begin position="1"/>
        <end position="19"/>
    </location>
</feature>
<dbReference type="InterPro" id="IPR016186">
    <property type="entry name" value="C-type_lectin-like/link_sf"/>
</dbReference>
<reference evidence="5" key="1">
    <citation type="submission" date="2022-11" db="EMBL/GenBank/DDBJ databases">
        <authorList>
            <person name="Kikuchi T."/>
        </authorList>
    </citation>
    <scope>NUCLEOTIDE SEQUENCE</scope>
    <source>
        <strain evidence="5">PS1010</strain>
    </source>
</reference>
<keyword evidence="1" id="KW-1015">Disulfide bond</keyword>
<evidence type="ECO:0000256" key="2">
    <source>
        <dbReference type="SAM" id="MobiDB-lite"/>
    </source>
</evidence>